<reference evidence="11 12" key="1">
    <citation type="submission" date="2018-04" db="EMBL/GenBank/DDBJ databases">
        <title>Camelliibacillus theae gen. nov., sp. nov., isolated from Pu'er tea.</title>
        <authorList>
            <person name="Niu L."/>
        </authorList>
    </citation>
    <scope>NUCLEOTIDE SEQUENCE [LARGE SCALE GENOMIC DNA]</scope>
    <source>
        <strain evidence="11 12">T8</strain>
    </source>
</reference>
<dbReference type="Proteomes" id="UP000245998">
    <property type="component" value="Unassembled WGS sequence"/>
</dbReference>
<keyword evidence="8 10" id="KW-1133">Transmembrane helix</keyword>
<sequence length="141" mass="16295">MVKNKMVFTMVIILLSILIIGIVALIVYFKLDNQPSGEPTIDEIVESTWQTEEITTNLNDSHIIRIQFKIQLDNKKAKEEIEKRDFQVNNIIINELSNMKAEDFNEKGSLTSLEDRLQQQINELLSDGEVTKVYTIQKIIQ</sequence>
<dbReference type="GO" id="GO:0071978">
    <property type="term" value="P:bacterial-type flagellum-dependent swarming motility"/>
    <property type="evidence" value="ECO:0007669"/>
    <property type="project" value="TreeGrafter"/>
</dbReference>
<keyword evidence="11" id="KW-0966">Cell projection</keyword>
<keyword evidence="9 10" id="KW-0472">Membrane</keyword>
<protein>
    <recommendedName>
        <fullName evidence="10">Flagellar protein FliL</fullName>
    </recommendedName>
</protein>
<dbReference type="InterPro" id="IPR005503">
    <property type="entry name" value="FliL"/>
</dbReference>
<keyword evidence="4 10" id="KW-1003">Cell membrane</keyword>
<evidence type="ECO:0000256" key="3">
    <source>
        <dbReference type="ARBA" id="ARBA00008281"/>
    </source>
</evidence>
<feature type="transmembrane region" description="Helical" evidence="10">
    <location>
        <begin position="7"/>
        <end position="29"/>
    </location>
</feature>
<keyword evidence="12" id="KW-1185">Reference proteome</keyword>
<keyword evidence="7 10" id="KW-0283">Flagellar rotation</keyword>
<proteinExistence type="inferred from homology"/>
<dbReference type="NCBIfam" id="NF005826">
    <property type="entry name" value="PRK07718.1"/>
    <property type="match status" value="1"/>
</dbReference>
<organism evidence="11 12">
    <name type="scientific">Pueribacillus theae</name>
    <dbReference type="NCBI Taxonomy" id="2171751"/>
    <lineage>
        <taxon>Bacteria</taxon>
        <taxon>Bacillati</taxon>
        <taxon>Bacillota</taxon>
        <taxon>Bacilli</taxon>
        <taxon>Bacillales</taxon>
        <taxon>Bacillaceae</taxon>
        <taxon>Pueribacillus</taxon>
    </lineage>
</organism>
<comment type="subcellular location">
    <subcellularLocation>
        <location evidence="2">Cell membrane</location>
        <topology evidence="2">Single-pass membrane protein</topology>
    </subcellularLocation>
</comment>
<dbReference type="Pfam" id="PF03748">
    <property type="entry name" value="FliL"/>
    <property type="match status" value="1"/>
</dbReference>
<gene>
    <name evidence="11" type="ORF">DCC39_01065</name>
</gene>
<evidence type="ECO:0000256" key="7">
    <source>
        <dbReference type="ARBA" id="ARBA00022779"/>
    </source>
</evidence>
<dbReference type="GO" id="GO:0006935">
    <property type="term" value="P:chemotaxis"/>
    <property type="evidence" value="ECO:0007669"/>
    <property type="project" value="UniProtKB-KW"/>
</dbReference>
<evidence type="ECO:0000256" key="10">
    <source>
        <dbReference type="RuleBase" id="RU364125"/>
    </source>
</evidence>
<evidence type="ECO:0000313" key="12">
    <source>
        <dbReference type="Proteomes" id="UP000245998"/>
    </source>
</evidence>
<keyword evidence="11" id="KW-0282">Flagellum</keyword>
<evidence type="ECO:0000256" key="4">
    <source>
        <dbReference type="ARBA" id="ARBA00022475"/>
    </source>
</evidence>
<accession>A0A2U1K7J7</accession>
<comment type="function">
    <text evidence="1 10">Controls the rotational direction of flagella during chemotaxis.</text>
</comment>
<evidence type="ECO:0000256" key="6">
    <source>
        <dbReference type="ARBA" id="ARBA00022692"/>
    </source>
</evidence>
<comment type="similarity">
    <text evidence="3 10">Belongs to the FliL family.</text>
</comment>
<dbReference type="RefSeq" id="WP_116553015.1">
    <property type="nucleotide sequence ID" value="NZ_QCZG01000001.1"/>
</dbReference>
<evidence type="ECO:0000313" key="11">
    <source>
        <dbReference type="EMBL" id="PWA13511.1"/>
    </source>
</evidence>
<dbReference type="OrthoDB" id="2381796at2"/>
<comment type="caution">
    <text evidence="11">The sequence shown here is derived from an EMBL/GenBank/DDBJ whole genome shotgun (WGS) entry which is preliminary data.</text>
</comment>
<evidence type="ECO:0000256" key="8">
    <source>
        <dbReference type="ARBA" id="ARBA00022989"/>
    </source>
</evidence>
<dbReference type="GO" id="GO:0009425">
    <property type="term" value="C:bacterial-type flagellum basal body"/>
    <property type="evidence" value="ECO:0007669"/>
    <property type="project" value="InterPro"/>
</dbReference>
<dbReference type="PANTHER" id="PTHR35091">
    <property type="entry name" value="FLAGELLAR PROTEIN FLIL"/>
    <property type="match status" value="1"/>
</dbReference>
<dbReference type="PANTHER" id="PTHR35091:SF2">
    <property type="entry name" value="FLAGELLAR PROTEIN FLIL"/>
    <property type="match status" value="1"/>
</dbReference>
<evidence type="ECO:0000256" key="1">
    <source>
        <dbReference type="ARBA" id="ARBA00002254"/>
    </source>
</evidence>
<evidence type="ECO:0000256" key="5">
    <source>
        <dbReference type="ARBA" id="ARBA00022500"/>
    </source>
</evidence>
<dbReference type="AlphaFoldDB" id="A0A2U1K7J7"/>
<keyword evidence="6 10" id="KW-0812">Transmembrane</keyword>
<evidence type="ECO:0000256" key="9">
    <source>
        <dbReference type="ARBA" id="ARBA00023136"/>
    </source>
</evidence>
<evidence type="ECO:0000256" key="2">
    <source>
        <dbReference type="ARBA" id="ARBA00004162"/>
    </source>
</evidence>
<dbReference type="GO" id="GO:0005886">
    <property type="term" value="C:plasma membrane"/>
    <property type="evidence" value="ECO:0007669"/>
    <property type="project" value="UniProtKB-SubCell"/>
</dbReference>
<keyword evidence="5 10" id="KW-0145">Chemotaxis</keyword>
<keyword evidence="11" id="KW-0969">Cilium</keyword>
<dbReference type="EMBL" id="QCZG01000001">
    <property type="protein sequence ID" value="PWA13511.1"/>
    <property type="molecule type" value="Genomic_DNA"/>
</dbReference>
<name>A0A2U1K7J7_9BACI</name>